<evidence type="ECO:0000256" key="1">
    <source>
        <dbReference type="ARBA" id="ARBA00009981"/>
    </source>
</evidence>
<comment type="caution">
    <text evidence="3">The sequence shown here is derived from an EMBL/GenBank/DDBJ whole genome shotgun (WGS) entry which is preliminary data.</text>
</comment>
<dbReference type="Proteomes" id="UP000282460">
    <property type="component" value="Unassembled WGS sequence"/>
</dbReference>
<dbReference type="InterPro" id="IPR036165">
    <property type="entry name" value="YefM-like_sf"/>
</dbReference>
<dbReference type="NCBIfam" id="TIGR01552">
    <property type="entry name" value="phd_fam"/>
    <property type="match status" value="1"/>
</dbReference>
<keyword evidence="4" id="KW-1185">Reference proteome</keyword>
<dbReference type="AlphaFoldDB" id="A0A3L7J428"/>
<evidence type="ECO:0000313" key="4">
    <source>
        <dbReference type="Proteomes" id="UP000282460"/>
    </source>
</evidence>
<name>A0A3L7J428_9MICO</name>
<reference evidence="3 4" key="1">
    <citation type="submission" date="2018-10" db="EMBL/GenBank/DDBJ databases">
        <authorList>
            <person name="Li J."/>
        </authorList>
    </citation>
    <scope>NUCLEOTIDE SEQUENCE [LARGE SCALE GENOMIC DNA]</scope>
    <source>
        <strain evidence="3 4">ZD1-4</strain>
    </source>
</reference>
<evidence type="ECO:0000256" key="2">
    <source>
        <dbReference type="RuleBase" id="RU362080"/>
    </source>
</evidence>
<accession>A0A3L7J428</accession>
<dbReference type="SUPFAM" id="SSF143120">
    <property type="entry name" value="YefM-like"/>
    <property type="match status" value="1"/>
</dbReference>
<dbReference type="EMBL" id="RCWJ01000002">
    <property type="protein sequence ID" value="RLQ84201.1"/>
    <property type="molecule type" value="Genomic_DNA"/>
</dbReference>
<protein>
    <recommendedName>
        <fullName evidence="2">Antitoxin</fullName>
    </recommendedName>
</protein>
<dbReference type="OrthoDB" id="557859at2"/>
<sequence>MRTITATEASRSFASLLDAAENGESVVITRGGRRIAALGPAASSNGTEFLALLGSGGVDSDFRGDVEKARDAVILEGPAWPDD</sequence>
<dbReference type="Gene3D" id="3.40.1620.10">
    <property type="entry name" value="YefM-like domain"/>
    <property type="match status" value="1"/>
</dbReference>
<comment type="function">
    <text evidence="2">Antitoxin component of a type II toxin-antitoxin (TA) system.</text>
</comment>
<dbReference type="Pfam" id="PF02604">
    <property type="entry name" value="PhdYeFM_antitox"/>
    <property type="match status" value="1"/>
</dbReference>
<dbReference type="RefSeq" id="WP_121659247.1">
    <property type="nucleotide sequence ID" value="NZ_BMEK01000002.1"/>
</dbReference>
<gene>
    <name evidence="3" type="ORF">D9V28_08255</name>
</gene>
<evidence type="ECO:0000313" key="3">
    <source>
        <dbReference type="EMBL" id="RLQ84201.1"/>
    </source>
</evidence>
<dbReference type="InterPro" id="IPR006442">
    <property type="entry name" value="Antitoxin_Phd/YefM"/>
</dbReference>
<comment type="similarity">
    <text evidence="1 2">Belongs to the phD/YefM antitoxin family.</text>
</comment>
<proteinExistence type="inferred from homology"/>
<organism evidence="3 4">
    <name type="scientific">Mycetocola zhadangensis</name>
    <dbReference type="NCBI Taxonomy" id="1164595"/>
    <lineage>
        <taxon>Bacteria</taxon>
        <taxon>Bacillati</taxon>
        <taxon>Actinomycetota</taxon>
        <taxon>Actinomycetes</taxon>
        <taxon>Micrococcales</taxon>
        <taxon>Microbacteriaceae</taxon>
        <taxon>Mycetocola</taxon>
    </lineage>
</organism>